<protein>
    <submittedName>
        <fullName evidence="1">Uncharacterized protein</fullName>
    </submittedName>
</protein>
<sequence length="121" mass="13538">MVFGLIWLLYANGQYNDTISQDRPADAWADKTPNLTSTTLSQTLTDDDISLPYKREYYFDREPDLESKLTRSGVSLYGSDPAIGSLHSTGLTRSAAPIVTQPCYAYCGMLFMCSSLILLWH</sequence>
<gene>
    <name evidence="1" type="ORF">RND81_01G018100</name>
</gene>
<comment type="caution">
    <text evidence="1">The sequence shown here is derived from an EMBL/GenBank/DDBJ whole genome shotgun (WGS) entry which is preliminary data.</text>
</comment>
<proteinExistence type="predicted"/>
<name>A0AAW1N574_SAPOF</name>
<dbReference type="Proteomes" id="UP001443914">
    <property type="component" value="Unassembled WGS sequence"/>
</dbReference>
<dbReference type="AlphaFoldDB" id="A0AAW1N574"/>
<keyword evidence="2" id="KW-1185">Reference proteome</keyword>
<evidence type="ECO:0000313" key="1">
    <source>
        <dbReference type="EMBL" id="KAK9755325.1"/>
    </source>
</evidence>
<dbReference type="EMBL" id="JBDFQZ010000001">
    <property type="protein sequence ID" value="KAK9755325.1"/>
    <property type="molecule type" value="Genomic_DNA"/>
</dbReference>
<organism evidence="1 2">
    <name type="scientific">Saponaria officinalis</name>
    <name type="common">Common soapwort</name>
    <name type="synonym">Lychnis saponaria</name>
    <dbReference type="NCBI Taxonomy" id="3572"/>
    <lineage>
        <taxon>Eukaryota</taxon>
        <taxon>Viridiplantae</taxon>
        <taxon>Streptophyta</taxon>
        <taxon>Embryophyta</taxon>
        <taxon>Tracheophyta</taxon>
        <taxon>Spermatophyta</taxon>
        <taxon>Magnoliopsida</taxon>
        <taxon>eudicotyledons</taxon>
        <taxon>Gunneridae</taxon>
        <taxon>Pentapetalae</taxon>
        <taxon>Caryophyllales</taxon>
        <taxon>Caryophyllaceae</taxon>
        <taxon>Caryophylleae</taxon>
        <taxon>Saponaria</taxon>
    </lineage>
</organism>
<evidence type="ECO:0000313" key="2">
    <source>
        <dbReference type="Proteomes" id="UP001443914"/>
    </source>
</evidence>
<accession>A0AAW1N574</accession>
<reference evidence="1" key="1">
    <citation type="submission" date="2024-03" db="EMBL/GenBank/DDBJ databases">
        <title>WGS assembly of Saponaria officinalis var. Norfolk2.</title>
        <authorList>
            <person name="Jenkins J."/>
            <person name="Shu S."/>
            <person name="Grimwood J."/>
            <person name="Barry K."/>
            <person name="Goodstein D."/>
            <person name="Schmutz J."/>
            <person name="Leebens-Mack J."/>
            <person name="Osbourn A."/>
        </authorList>
    </citation>
    <scope>NUCLEOTIDE SEQUENCE [LARGE SCALE GENOMIC DNA]</scope>
    <source>
        <strain evidence="1">JIC</strain>
    </source>
</reference>